<feature type="region of interest" description="Disordered" evidence="2">
    <location>
        <begin position="116"/>
        <end position="227"/>
    </location>
</feature>
<dbReference type="Proteomes" id="UP000019114">
    <property type="component" value="Unassembled WGS sequence"/>
</dbReference>
<reference evidence="5 6" key="1">
    <citation type="submission" date="2013-02" db="EMBL/GenBank/DDBJ databases">
        <title>The Genome Annotation of Plasmodium falciparum NF135/5.C10.</title>
        <authorList>
            <consortium name="The Broad Institute Genome Sequencing Platform"/>
            <consortium name="The Broad Institute Genome Sequencing Center for Infectious Disease"/>
            <person name="Neafsey D."/>
            <person name="Hoffman S."/>
            <person name="Volkman S."/>
            <person name="Rosenthal P."/>
            <person name="Walker B."/>
            <person name="Young S.K."/>
            <person name="Zeng Q."/>
            <person name="Gargeya S."/>
            <person name="Fitzgerald M."/>
            <person name="Haas B."/>
            <person name="Abouelleil A."/>
            <person name="Allen A.W."/>
            <person name="Alvarado L."/>
            <person name="Arachchi H.M."/>
            <person name="Berlin A.M."/>
            <person name="Chapman S.B."/>
            <person name="Gainer-Dewar J."/>
            <person name="Goldberg J."/>
            <person name="Griggs A."/>
            <person name="Gujja S."/>
            <person name="Hansen M."/>
            <person name="Howarth C."/>
            <person name="Imamovic A."/>
            <person name="Ireland A."/>
            <person name="Larimer J."/>
            <person name="McCowan C."/>
            <person name="Murphy C."/>
            <person name="Pearson M."/>
            <person name="Poon T.W."/>
            <person name="Priest M."/>
            <person name="Roberts A."/>
            <person name="Saif S."/>
            <person name="Shea T."/>
            <person name="Sisk P."/>
            <person name="Sykes S."/>
            <person name="Wortman J."/>
            <person name="Nusbaum C."/>
            <person name="Birren B."/>
        </authorList>
    </citation>
    <scope>NUCLEOTIDE SEQUENCE [LARGE SCALE GENOMIC DNA]</scope>
    <source>
        <strain evidence="5 6">NF135/5.C10</strain>
    </source>
</reference>
<organism evidence="5 6">
    <name type="scientific">Plasmodium falciparum NF135/5.C10</name>
    <dbReference type="NCBI Taxonomy" id="1036726"/>
    <lineage>
        <taxon>Eukaryota</taxon>
        <taxon>Sar</taxon>
        <taxon>Alveolata</taxon>
        <taxon>Apicomplexa</taxon>
        <taxon>Aconoidasida</taxon>
        <taxon>Haemosporida</taxon>
        <taxon>Plasmodiidae</taxon>
        <taxon>Plasmodium</taxon>
        <taxon>Plasmodium (Laverania)</taxon>
    </lineage>
</organism>
<dbReference type="EMBL" id="KI926059">
    <property type="protein sequence ID" value="ETW41394.1"/>
    <property type="molecule type" value="Genomic_DNA"/>
</dbReference>
<dbReference type="Gene3D" id="1.20.58.1930">
    <property type="match status" value="1"/>
</dbReference>
<accession>W4IEC7</accession>
<evidence type="ECO:0000256" key="1">
    <source>
        <dbReference type="SAM" id="Coils"/>
    </source>
</evidence>
<dbReference type="AlphaFoldDB" id="W4IEC7"/>
<dbReference type="Gene3D" id="1.10.1900.40">
    <property type="entry name" value="Acidic terminal segments, variant surface antigen of PfEMP1"/>
    <property type="match status" value="2"/>
</dbReference>
<feature type="coiled-coil region" evidence="1">
    <location>
        <begin position="538"/>
        <end position="565"/>
    </location>
</feature>
<dbReference type="FunFam" id="1.10.1900.40:FF:000005">
    <property type="entry name" value="Erythrocyte membrane protein 1, PfEMP1"/>
    <property type="match status" value="1"/>
</dbReference>
<protein>
    <recommendedName>
        <fullName evidence="7">Plasmodium falciparum erythrocyte membrane protein 1 acidic terminal segment domain-containing protein</fullName>
    </recommendedName>
</protein>
<feature type="region of interest" description="Disordered" evidence="2">
    <location>
        <begin position="347"/>
        <end position="385"/>
    </location>
</feature>
<evidence type="ECO:0000313" key="6">
    <source>
        <dbReference type="Proteomes" id="UP000019114"/>
    </source>
</evidence>
<feature type="compositionally biased region" description="Basic and acidic residues" evidence="2">
    <location>
        <begin position="198"/>
        <end position="209"/>
    </location>
</feature>
<dbReference type="OrthoDB" id="378826at2759"/>
<feature type="compositionally biased region" description="Acidic residues" evidence="2">
    <location>
        <begin position="134"/>
        <end position="149"/>
    </location>
</feature>
<evidence type="ECO:0000313" key="5">
    <source>
        <dbReference type="EMBL" id="ETW41394.1"/>
    </source>
</evidence>
<gene>
    <name evidence="5" type="ORF">PFNF135_04232</name>
</gene>
<dbReference type="Pfam" id="PF03011">
    <property type="entry name" value="PFEMP"/>
    <property type="match status" value="1"/>
</dbReference>
<dbReference type="InterPro" id="IPR029211">
    <property type="entry name" value="PfEMP1_ATS"/>
</dbReference>
<feature type="compositionally biased region" description="Polar residues" evidence="2">
    <location>
        <begin position="363"/>
        <end position="385"/>
    </location>
</feature>
<keyword evidence="1" id="KW-0175">Coiled coil</keyword>
<feature type="compositionally biased region" description="Basic and acidic residues" evidence="2">
    <location>
        <begin position="157"/>
        <end position="186"/>
    </location>
</feature>
<name>W4IEC7_PLAFA</name>
<feature type="compositionally biased region" description="Pro residues" evidence="2">
    <location>
        <begin position="214"/>
        <end position="227"/>
    </location>
</feature>
<reference evidence="5 6" key="2">
    <citation type="submission" date="2013-02" db="EMBL/GenBank/DDBJ databases">
        <title>The Genome Sequence of Plasmodium falciparum NF135/5.C10.</title>
        <authorList>
            <consortium name="The Broad Institute Genome Sequencing Platform"/>
            <consortium name="The Broad Institute Genome Sequencing Center for Infectious Disease"/>
            <person name="Neafsey D."/>
            <person name="Cheeseman I."/>
            <person name="Volkman S."/>
            <person name="Adams J."/>
            <person name="Walker B."/>
            <person name="Young S.K."/>
            <person name="Zeng Q."/>
            <person name="Gargeya S."/>
            <person name="Fitzgerald M."/>
            <person name="Haas B."/>
            <person name="Abouelleil A."/>
            <person name="Alvarado L."/>
            <person name="Arachchi H.M."/>
            <person name="Berlin A.M."/>
            <person name="Chapman S.B."/>
            <person name="Dewar J."/>
            <person name="Goldberg J."/>
            <person name="Griggs A."/>
            <person name="Gujja S."/>
            <person name="Hansen M."/>
            <person name="Howarth C."/>
            <person name="Imamovic A."/>
            <person name="Larimer J."/>
            <person name="McCowan C."/>
            <person name="Murphy C."/>
            <person name="Neiman D."/>
            <person name="Pearson M."/>
            <person name="Priest M."/>
            <person name="Roberts A."/>
            <person name="Saif S."/>
            <person name="Shea T."/>
            <person name="Sisk P."/>
            <person name="Sykes S."/>
            <person name="Wortman J."/>
            <person name="Nusbaum C."/>
            <person name="Birren B."/>
        </authorList>
    </citation>
    <scope>NUCLEOTIDE SEQUENCE [LARGE SCALE GENOMIC DNA]</scope>
    <source>
        <strain evidence="5 6">NF135/5.C10</strain>
    </source>
</reference>
<feature type="domain" description="Plasmodium falciparum erythrocyte membrane protein 1 acidic terminal segment" evidence="4">
    <location>
        <begin position="236"/>
        <end position="683"/>
    </location>
</feature>
<feature type="compositionally biased region" description="Polar residues" evidence="2">
    <location>
        <begin position="116"/>
        <end position="132"/>
    </location>
</feature>
<evidence type="ECO:0008006" key="7">
    <source>
        <dbReference type="Google" id="ProtNLM"/>
    </source>
</evidence>
<evidence type="ECO:0000259" key="4">
    <source>
        <dbReference type="Pfam" id="PF15445"/>
    </source>
</evidence>
<dbReference type="InterPro" id="IPR044932">
    <property type="entry name" value="PfEMP1_ATS_sf"/>
</dbReference>
<evidence type="ECO:0000259" key="3">
    <source>
        <dbReference type="Pfam" id="PF03011"/>
    </source>
</evidence>
<feature type="domain" description="Duffy-binding-like" evidence="3">
    <location>
        <begin position="2"/>
        <end position="124"/>
    </location>
</feature>
<sequence length="684" mass="78312">MKKGEGFTCIKDYDKNHKCVETWISTKRTEWKKIKDHYLEKKHEKGDRDMKSLVRNFLEEFEDRPEFKKAIKPCKGLTKFESFCGLNGDESSEKKGGKNSDIIDCMIKKLEEKATSCQEQHSGSEQCTTPPSNLEDDEEDLLLDEEENTVEAPKFCPEPEKEDVKEEDECKATGTPSKDEKTKGEEGAPAPPEPPAAEPERTEEAKPPESVEPAPGPPPSPPPPLPPLKTALVTSTLAWSVGIGFAAFTYFFLKQVHKQLFQSLQMLLHKLLRILLNKYIPYTSGKYRGKRYIYLEGDSGTDSGYTDHYSDITSSSESEYEELDINDIYVPRAPKYKTLIEVVLEPSGNNTTASGNNTPTSGKNTPSDTQNDIQNDGIPSSKITDNEWNTLKHDFISQYLQSEQPNGVPNDYKSEDIPFNTQPNTLYFDKPQEKPFITSIHDRNLLSGEEISYNVNMSTNSMDDIPINSHNNVYSGIDLINDSLNNNNVDIYDELLKRKENELFGTEHHPKRTTTNHFATPTRDDPIHNQLELFHKWLDRHRDMCEKLKNDNERLAKLKEEWENETHSGNTHPSDSNKTLNTDVSIQIHMDNPKTKNEITNMDTNPDKSTMDTILDDLEKYNEPYYYDFYEDDIYYDVNDDDKASVDHNKMDNNNSDVPTNVQIEMNVINNQELLQNEYPISHM</sequence>
<dbReference type="FunFam" id="1.10.1900.40:FF:000001">
    <property type="entry name" value="Erythrocyte membrane protein 1"/>
    <property type="match status" value="1"/>
</dbReference>
<feature type="compositionally biased region" description="Low complexity" evidence="2">
    <location>
        <begin position="347"/>
        <end position="362"/>
    </location>
</feature>
<dbReference type="SUPFAM" id="SSF140924">
    <property type="entry name" value="Duffy binding domain-like"/>
    <property type="match status" value="1"/>
</dbReference>
<dbReference type="InterPro" id="IPR004258">
    <property type="entry name" value="DBL"/>
</dbReference>
<proteinExistence type="predicted"/>
<dbReference type="Pfam" id="PF15445">
    <property type="entry name" value="ATS"/>
    <property type="match status" value="1"/>
</dbReference>
<evidence type="ECO:0000256" key="2">
    <source>
        <dbReference type="SAM" id="MobiDB-lite"/>
    </source>
</evidence>